<comment type="caution">
    <text evidence="3">The sequence shown here is derived from an EMBL/GenBank/DDBJ whole genome shotgun (WGS) entry which is preliminary data.</text>
</comment>
<protein>
    <submittedName>
        <fullName evidence="3">Endonuclease/exonuclease/phosphatase family protein</fullName>
    </submittedName>
</protein>
<dbReference type="Proteomes" id="UP000321580">
    <property type="component" value="Unassembled WGS sequence"/>
</dbReference>
<keyword evidence="3" id="KW-0255">Endonuclease</keyword>
<dbReference type="RefSeq" id="WP_147169168.1">
    <property type="nucleotide sequence ID" value="NZ_VOOR01000059.1"/>
</dbReference>
<evidence type="ECO:0000259" key="2">
    <source>
        <dbReference type="Pfam" id="PF03372"/>
    </source>
</evidence>
<organism evidence="3 4">
    <name type="scientific">Phaeodactylibacter luteus</name>
    <dbReference type="NCBI Taxonomy" id="1564516"/>
    <lineage>
        <taxon>Bacteria</taxon>
        <taxon>Pseudomonadati</taxon>
        <taxon>Bacteroidota</taxon>
        <taxon>Saprospiria</taxon>
        <taxon>Saprospirales</taxon>
        <taxon>Haliscomenobacteraceae</taxon>
        <taxon>Phaeodactylibacter</taxon>
    </lineage>
</organism>
<dbReference type="OrthoDB" id="9796594at2"/>
<feature type="domain" description="Endonuclease/exonuclease/phosphatase" evidence="2">
    <location>
        <begin position="112"/>
        <end position="314"/>
    </location>
</feature>
<dbReference type="SUPFAM" id="SSF56219">
    <property type="entry name" value="DNase I-like"/>
    <property type="match status" value="1"/>
</dbReference>
<gene>
    <name evidence="3" type="ORF">FRY97_19060</name>
</gene>
<dbReference type="InterPro" id="IPR005135">
    <property type="entry name" value="Endo/exonuclease/phosphatase"/>
</dbReference>
<dbReference type="GO" id="GO:0004527">
    <property type="term" value="F:exonuclease activity"/>
    <property type="evidence" value="ECO:0007669"/>
    <property type="project" value="UniProtKB-KW"/>
</dbReference>
<dbReference type="Pfam" id="PF03372">
    <property type="entry name" value="Exo_endo_phos"/>
    <property type="match status" value="1"/>
</dbReference>
<name>A0A5C6RIE5_9BACT</name>
<keyword evidence="3" id="KW-0540">Nuclease</keyword>
<dbReference type="EMBL" id="VOOR01000059">
    <property type="protein sequence ID" value="TXB61440.1"/>
    <property type="molecule type" value="Genomic_DNA"/>
</dbReference>
<sequence>MAIASISFACLMLIATALPLVRSDYWTFRAMEYPRLQKWVLTLAAAGLWRHFGWAGNWADYLIGGGLALSMGYLSWQIFPYLPIASRQLKSVKQHNAASPDDQLKLLVANVLQYNTENSRLLRYIEQLGPDIILLLETDKPWQERMAALEQSHPFTLHAPQDNTYGLLFYSRLPIHGGQIRYLVEPDIPSIKAQITLGNGERVQVFGLHPRPPAPSESRYATAKDQELLLVATEAAEAALPCLVAGDLNDVAWSYTTGLFQRISGLLDPRKGRGFYNTFSAKSILMRFPLDHVFCSSHFRVVRMRRLGHIGSDHFPIFIQLHLDKRYTNGHDTPTPDESDKAEAAEKLSKL</sequence>
<feature type="compositionally biased region" description="Basic and acidic residues" evidence="1">
    <location>
        <begin position="338"/>
        <end position="351"/>
    </location>
</feature>
<accession>A0A5C6RIE5</accession>
<keyword evidence="3" id="KW-0269">Exonuclease</keyword>
<feature type="region of interest" description="Disordered" evidence="1">
    <location>
        <begin position="329"/>
        <end position="351"/>
    </location>
</feature>
<dbReference type="GO" id="GO:0004519">
    <property type="term" value="F:endonuclease activity"/>
    <property type="evidence" value="ECO:0007669"/>
    <property type="project" value="UniProtKB-KW"/>
</dbReference>
<reference evidence="3 4" key="1">
    <citation type="submission" date="2019-08" db="EMBL/GenBank/DDBJ databases">
        <title>Genome of Phaeodactylibacter luteus.</title>
        <authorList>
            <person name="Bowman J.P."/>
        </authorList>
    </citation>
    <scope>NUCLEOTIDE SEQUENCE [LARGE SCALE GENOMIC DNA]</scope>
    <source>
        <strain evidence="3 4">KCTC 42180</strain>
    </source>
</reference>
<keyword evidence="3" id="KW-0378">Hydrolase</keyword>
<dbReference type="AlphaFoldDB" id="A0A5C6RIE5"/>
<evidence type="ECO:0000256" key="1">
    <source>
        <dbReference type="SAM" id="MobiDB-lite"/>
    </source>
</evidence>
<evidence type="ECO:0000313" key="3">
    <source>
        <dbReference type="EMBL" id="TXB61440.1"/>
    </source>
</evidence>
<dbReference type="Gene3D" id="3.60.10.10">
    <property type="entry name" value="Endonuclease/exonuclease/phosphatase"/>
    <property type="match status" value="1"/>
</dbReference>
<keyword evidence="4" id="KW-1185">Reference proteome</keyword>
<evidence type="ECO:0000313" key="4">
    <source>
        <dbReference type="Proteomes" id="UP000321580"/>
    </source>
</evidence>
<dbReference type="InterPro" id="IPR036691">
    <property type="entry name" value="Endo/exonu/phosph_ase_sf"/>
</dbReference>
<proteinExistence type="predicted"/>